<protein>
    <submittedName>
        <fullName evidence="2">Uncharacterized protein</fullName>
    </submittedName>
</protein>
<dbReference type="EMBL" id="MU167389">
    <property type="protein sequence ID" value="KAG0141375.1"/>
    <property type="molecule type" value="Genomic_DNA"/>
</dbReference>
<evidence type="ECO:0000313" key="2">
    <source>
        <dbReference type="EMBL" id="KAG0141375.1"/>
    </source>
</evidence>
<gene>
    <name evidence="2" type="ORF">CROQUDRAFT_294727</name>
</gene>
<sequence>MKKLGKQERLRMASLVQKNENQMDTEDSSMPTSHSKSGLSTPSYENQIDRRKKKKNLSGIKRSKRDDMKSEFHHLQLYQHINELHKLEFYTSKYHLMSSYYSIRKQTAQKEASKSLRISIMLLI</sequence>
<accession>A0A9P6N7N1</accession>
<organism evidence="2 3">
    <name type="scientific">Cronartium quercuum f. sp. fusiforme G11</name>
    <dbReference type="NCBI Taxonomy" id="708437"/>
    <lineage>
        <taxon>Eukaryota</taxon>
        <taxon>Fungi</taxon>
        <taxon>Dikarya</taxon>
        <taxon>Basidiomycota</taxon>
        <taxon>Pucciniomycotina</taxon>
        <taxon>Pucciniomycetes</taxon>
        <taxon>Pucciniales</taxon>
        <taxon>Coleosporiaceae</taxon>
        <taxon>Cronartium</taxon>
    </lineage>
</organism>
<dbReference type="AlphaFoldDB" id="A0A9P6N7N1"/>
<reference evidence="2" key="1">
    <citation type="submission" date="2013-11" db="EMBL/GenBank/DDBJ databases">
        <title>Genome sequence of the fusiform rust pathogen reveals effectors for host alternation and coevolution with pine.</title>
        <authorList>
            <consortium name="DOE Joint Genome Institute"/>
            <person name="Smith K."/>
            <person name="Pendleton A."/>
            <person name="Kubisiak T."/>
            <person name="Anderson C."/>
            <person name="Salamov A."/>
            <person name="Aerts A."/>
            <person name="Riley R."/>
            <person name="Clum A."/>
            <person name="Lindquist E."/>
            <person name="Ence D."/>
            <person name="Campbell M."/>
            <person name="Kronenberg Z."/>
            <person name="Feau N."/>
            <person name="Dhillon B."/>
            <person name="Hamelin R."/>
            <person name="Burleigh J."/>
            <person name="Smith J."/>
            <person name="Yandell M."/>
            <person name="Nelson C."/>
            <person name="Grigoriev I."/>
            <person name="Davis J."/>
        </authorList>
    </citation>
    <scope>NUCLEOTIDE SEQUENCE</scope>
    <source>
        <strain evidence="2">G11</strain>
    </source>
</reference>
<proteinExistence type="predicted"/>
<evidence type="ECO:0000256" key="1">
    <source>
        <dbReference type="SAM" id="MobiDB-lite"/>
    </source>
</evidence>
<keyword evidence="3" id="KW-1185">Reference proteome</keyword>
<feature type="compositionally biased region" description="Polar residues" evidence="1">
    <location>
        <begin position="16"/>
        <end position="46"/>
    </location>
</feature>
<evidence type="ECO:0000313" key="3">
    <source>
        <dbReference type="Proteomes" id="UP000886653"/>
    </source>
</evidence>
<name>A0A9P6N7N1_9BASI</name>
<comment type="caution">
    <text evidence="2">The sequence shown here is derived from an EMBL/GenBank/DDBJ whole genome shotgun (WGS) entry which is preliminary data.</text>
</comment>
<dbReference type="Proteomes" id="UP000886653">
    <property type="component" value="Unassembled WGS sequence"/>
</dbReference>
<feature type="compositionally biased region" description="Basic and acidic residues" evidence="1">
    <location>
        <begin position="1"/>
        <end position="11"/>
    </location>
</feature>
<feature type="region of interest" description="Disordered" evidence="1">
    <location>
        <begin position="1"/>
        <end position="69"/>
    </location>
</feature>